<dbReference type="EMBL" id="GBXM01022782">
    <property type="protein sequence ID" value="JAH85795.1"/>
    <property type="molecule type" value="Transcribed_RNA"/>
</dbReference>
<organism evidence="2">
    <name type="scientific">Anguilla anguilla</name>
    <name type="common">European freshwater eel</name>
    <name type="synonym">Muraena anguilla</name>
    <dbReference type="NCBI Taxonomy" id="7936"/>
    <lineage>
        <taxon>Eukaryota</taxon>
        <taxon>Metazoa</taxon>
        <taxon>Chordata</taxon>
        <taxon>Craniata</taxon>
        <taxon>Vertebrata</taxon>
        <taxon>Euteleostomi</taxon>
        <taxon>Actinopterygii</taxon>
        <taxon>Neopterygii</taxon>
        <taxon>Teleostei</taxon>
        <taxon>Anguilliformes</taxon>
        <taxon>Anguillidae</taxon>
        <taxon>Anguilla</taxon>
    </lineage>
</organism>
<proteinExistence type="predicted"/>
<accession>A0A0E9W8B9</accession>
<reference evidence="2" key="2">
    <citation type="journal article" date="2015" name="Fish Shellfish Immunol.">
        <title>Early steps in the European eel (Anguilla anguilla)-Vibrio vulnificus interaction in the gills: Role of the RtxA13 toxin.</title>
        <authorList>
            <person name="Callol A."/>
            <person name="Pajuelo D."/>
            <person name="Ebbesson L."/>
            <person name="Teles M."/>
            <person name="MacKenzie S."/>
            <person name="Amaro C."/>
        </authorList>
    </citation>
    <scope>NUCLEOTIDE SEQUENCE</scope>
</reference>
<keyword evidence="1" id="KW-1133">Transmembrane helix</keyword>
<reference evidence="2" key="1">
    <citation type="submission" date="2014-11" db="EMBL/GenBank/DDBJ databases">
        <authorList>
            <person name="Amaro Gonzalez C."/>
        </authorList>
    </citation>
    <scope>NUCLEOTIDE SEQUENCE</scope>
</reference>
<keyword evidence="1" id="KW-0812">Transmembrane</keyword>
<keyword evidence="1" id="KW-0472">Membrane</keyword>
<evidence type="ECO:0000256" key="1">
    <source>
        <dbReference type="SAM" id="Phobius"/>
    </source>
</evidence>
<name>A0A0E9W8B9_ANGAN</name>
<feature type="transmembrane region" description="Helical" evidence="1">
    <location>
        <begin position="12"/>
        <end position="31"/>
    </location>
</feature>
<sequence>MIAIMSSKTTRYLVTLLITCMYLVVIENPIFRRW</sequence>
<evidence type="ECO:0000313" key="2">
    <source>
        <dbReference type="EMBL" id="JAH85795.1"/>
    </source>
</evidence>
<dbReference type="AlphaFoldDB" id="A0A0E9W8B9"/>
<protein>
    <submittedName>
        <fullName evidence="2">Uncharacterized protein</fullName>
    </submittedName>
</protein>